<dbReference type="EMBL" id="BMAC01000387">
    <property type="protein sequence ID" value="GFP95419.1"/>
    <property type="molecule type" value="Genomic_DNA"/>
</dbReference>
<dbReference type="PANTHER" id="PTHR10492">
    <property type="match status" value="1"/>
</dbReference>
<evidence type="ECO:0000313" key="2">
    <source>
        <dbReference type="EMBL" id="GFP95419.1"/>
    </source>
</evidence>
<feature type="domain" description="DNA helicase Pif1-like 2B" evidence="1">
    <location>
        <begin position="128"/>
        <end position="174"/>
    </location>
</feature>
<evidence type="ECO:0000259" key="1">
    <source>
        <dbReference type="Pfam" id="PF21530"/>
    </source>
</evidence>
<gene>
    <name evidence="2" type="ORF">PHJA_001686200</name>
</gene>
<accession>A0A830C813</accession>
<dbReference type="PANTHER" id="PTHR10492:SF90">
    <property type="entry name" value="ATP-DEPENDENT DNA HELICASE"/>
    <property type="match status" value="1"/>
</dbReference>
<dbReference type="AlphaFoldDB" id="A0A830C813"/>
<dbReference type="Proteomes" id="UP000653305">
    <property type="component" value="Unassembled WGS sequence"/>
</dbReference>
<protein>
    <recommendedName>
        <fullName evidence="1">DNA helicase Pif1-like 2B domain-containing protein</fullName>
    </recommendedName>
</protein>
<name>A0A830C813_9LAMI</name>
<dbReference type="OrthoDB" id="912502at2759"/>
<dbReference type="InterPro" id="IPR049163">
    <property type="entry name" value="Pif1-like_2B_dom"/>
</dbReference>
<comment type="caution">
    <text evidence="2">The sequence shown here is derived from an EMBL/GenBank/DDBJ whole genome shotgun (WGS) entry which is preliminary data.</text>
</comment>
<proteinExistence type="predicted"/>
<dbReference type="SUPFAM" id="SSF52540">
    <property type="entry name" value="P-loop containing nucleoside triphosphate hydrolases"/>
    <property type="match status" value="1"/>
</dbReference>
<dbReference type="Pfam" id="PF21530">
    <property type="entry name" value="Pif1_2B_dom"/>
    <property type="match status" value="1"/>
</dbReference>
<dbReference type="InterPro" id="IPR027417">
    <property type="entry name" value="P-loop_NTPase"/>
</dbReference>
<evidence type="ECO:0000313" key="3">
    <source>
        <dbReference type="Proteomes" id="UP000653305"/>
    </source>
</evidence>
<organism evidence="2 3">
    <name type="scientific">Phtheirospermum japonicum</name>
    <dbReference type="NCBI Taxonomy" id="374723"/>
    <lineage>
        <taxon>Eukaryota</taxon>
        <taxon>Viridiplantae</taxon>
        <taxon>Streptophyta</taxon>
        <taxon>Embryophyta</taxon>
        <taxon>Tracheophyta</taxon>
        <taxon>Spermatophyta</taxon>
        <taxon>Magnoliopsida</taxon>
        <taxon>eudicotyledons</taxon>
        <taxon>Gunneridae</taxon>
        <taxon>Pentapetalae</taxon>
        <taxon>asterids</taxon>
        <taxon>lamiids</taxon>
        <taxon>Lamiales</taxon>
        <taxon>Orobanchaceae</taxon>
        <taxon>Orobanchaceae incertae sedis</taxon>
        <taxon>Phtheirospermum</taxon>
    </lineage>
</organism>
<reference evidence="2" key="1">
    <citation type="submission" date="2020-07" db="EMBL/GenBank/DDBJ databases">
        <title>Ethylene signaling mediates host invasion by parasitic plants.</title>
        <authorList>
            <person name="Yoshida S."/>
        </authorList>
    </citation>
    <scope>NUCLEOTIDE SEQUENCE</scope>
    <source>
        <strain evidence="2">Okayama</strain>
    </source>
</reference>
<sequence>MDSHFRDELHRFDQWLLNIGDGKISSFIQDGNENGDWIRIPDDFLIRETGDPKPVIFSSIYIDFQKKFANPPYLRQRAIVTPYNDIVDEINSYILEMIPGPSIKYHSYDSLSKASIGFSDQDTLYPPEVLNAINFPGIPNHILNLKIGVVVMLLRNISQISGLCNGTRLLIINLASNIIPGYDNYRRTSRRKCFHSKNFLHYKRQKMAFRSQ</sequence>
<keyword evidence="3" id="KW-1185">Reference proteome</keyword>